<dbReference type="CDD" id="cd02440">
    <property type="entry name" value="AdoMet_MTases"/>
    <property type="match status" value="1"/>
</dbReference>
<evidence type="ECO:0000313" key="4">
    <source>
        <dbReference type="EMBL" id="MBK1834131.1"/>
    </source>
</evidence>
<accession>A0A934RR68</accession>
<dbReference type="Gene3D" id="3.40.50.150">
    <property type="entry name" value="Vaccinia Virus protein VP39"/>
    <property type="match status" value="1"/>
</dbReference>
<keyword evidence="5" id="KW-1185">Reference proteome</keyword>
<gene>
    <name evidence="4" type="ORF">JIN78_08665</name>
</gene>
<dbReference type="InterPro" id="IPR029063">
    <property type="entry name" value="SAM-dependent_MTases_sf"/>
</dbReference>
<evidence type="ECO:0000259" key="3">
    <source>
        <dbReference type="Pfam" id="PF13649"/>
    </source>
</evidence>
<keyword evidence="1 4" id="KW-0489">Methyltransferase</keyword>
<organism evidence="4 5">
    <name type="scientific">Roseibacillus ishigakijimensis</name>
    <dbReference type="NCBI Taxonomy" id="454146"/>
    <lineage>
        <taxon>Bacteria</taxon>
        <taxon>Pseudomonadati</taxon>
        <taxon>Verrucomicrobiota</taxon>
        <taxon>Verrucomicrobiia</taxon>
        <taxon>Verrucomicrobiales</taxon>
        <taxon>Verrucomicrobiaceae</taxon>
        <taxon>Roseibacillus</taxon>
    </lineage>
</organism>
<comment type="caution">
    <text evidence="4">The sequence shown here is derived from an EMBL/GenBank/DDBJ whole genome shotgun (WGS) entry which is preliminary data.</text>
</comment>
<dbReference type="PANTHER" id="PTHR43861:SF1">
    <property type="entry name" value="TRANS-ACONITATE 2-METHYLTRANSFERASE"/>
    <property type="match status" value="1"/>
</dbReference>
<dbReference type="SUPFAM" id="SSF53335">
    <property type="entry name" value="S-adenosyl-L-methionine-dependent methyltransferases"/>
    <property type="match status" value="1"/>
</dbReference>
<proteinExistence type="predicted"/>
<dbReference type="Proteomes" id="UP000604083">
    <property type="component" value="Unassembled WGS sequence"/>
</dbReference>
<dbReference type="InterPro" id="IPR041698">
    <property type="entry name" value="Methyltransf_25"/>
</dbReference>
<dbReference type="RefSeq" id="WP_200391565.1">
    <property type="nucleotide sequence ID" value="NZ_JAENIO010000018.1"/>
</dbReference>
<name>A0A934RR68_9BACT</name>
<evidence type="ECO:0000313" key="5">
    <source>
        <dbReference type="Proteomes" id="UP000604083"/>
    </source>
</evidence>
<feature type="domain" description="Methyltransferase" evidence="3">
    <location>
        <begin position="38"/>
        <end position="129"/>
    </location>
</feature>
<sequence length="252" mass="28186">MYQSLEAEWHDLFWEAEGPAAELPLMEFFLKKHPGKALEIGCGSGRLLLPLLAKGYELEGLDNAPEMIDRCEKAARAAGLSPTLHCADLFTLPLDSGYQALALPAFTLQLLPDPIAAMLRMQELLTEGGGLYFSVFYPWLELEGELPEGEFYPDHSLPLPDGKEAAIVTRHELDRAAQILTRTHRYELRAGAGVERSYESRQVIRYATEEDWENLLHAAGFAVEERWEDFSQEENAGEESAGVTTYLARKAT</sequence>
<dbReference type="AlphaFoldDB" id="A0A934RR68"/>
<dbReference type="Pfam" id="PF13649">
    <property type="entry name" value="Methyltransf_25"/>
    <property type="match status" value="1"/>
</dbReference>
<dbReference type="GO" id="GO:0032259">
    <property type="term" value="P:methylation"/>
    <property type="evidence" value="ECO:0007669"/>
    <property type="project" value="UniProtKB-KW"/>
</dbReference>
<evidence type="ECO:0000256" key="2">
    <source>
        <dbReference type="ARBA" id="ARBA00022679"/>
    </source>
</evidence>
<keyword evidence="2" id="KW-0808">Transferase</keyword>
<dbReference type="PANTHER" id="PTHR43861">
    <property type="entry name" value="TRANS-ACONITATE 2-METHYLTRANSFERASE-RELATED"/>
    <property type="match status" value="1"/>
</dbReference>
<dbReference type="GO" id="GO:0008168">
    <property type="term" value="F:methyltransferase activity"/>
    <property type="evidence" value="ECO:0007669"/>
    <property type="project" value="UniProtKB-KW"/>
</dbReference>
<reference evidence="4" key="1">
    <citation type="submission" date="2021-01" db="EMBL/GenBank/DDBJ databases">
        <title>Modified the classification status of verrucomicrobia.</title>
        <authorList>
            <person name="Feng X."/>
        </authorList>
    </citation>
    <scope>NUCLEOTIDE SEQUENCE</scope>
    <source>
        <strain evidence="4">KCTC 12986</strain>
    </source>
</reference>
<dbReference type="EMBL" id="JAENIO010000018">
    <property type="protein sequence ID" value="MBK1834131.1"/>
    <property type="molecule type" value="Genomic_DNA"/>
</dbReference>
<evidence type="ECO:0000256" key="1">
    <source>
        <dbReference type="ARBA" id="ARBA00022603"/>
    </source>
</evidence>
<protein>
    <submittedName>
        <fullName evidence="4">Class I SAM-dependent methyltransferase</fullName>
    </submittedName>
</protein>